<dbReference type="GO" id="GO:0006075">
    <property type="term" value="P:(1-&gt;3)-beta-D-glucan biosynthetic process"/>
    <property type="evidence" value="ECO:0007669"/>
    <property type="project" value="InterPro"/>
</dbReference>
<dbReference type="GO" id="GO:0005886">
    <property type="term" value="C:plasma membrane"/>
    <property type="evidence" value="ECO:0007669"/>
    <property type="project" value="TreeGrafter"/>
</dbReference>
<dbReference type="GO" id="GO:0003843">
    <property type="term" value="F:1,3-beta-D-glucan synthase activity"/>
    <property type="evidence" value="ECO:0007669"/>
    <property type="project" value="InterPro"/>
</dbReference>
<feature type="transmembrane region" description="Helical" evidence="2">
    <location>
        <begin position="927"/>
        <end position="944"/>
    </location>
</feature>
<dbReference type="EMBL" id="PGGS01000094">
    <property type="protein sequence ID" value="PNH09351.1"/>
    <property type="molecule type" value="Genomic_DNA"/>
</dbReference>
<dbReference type="OrthoDB" id="1880850at2759"/>
<dbReference type="Proteomes" id="UP000236333">
    <property type="component" value="Unassembled WGS sequence"/>
</dbReference>
<dbReference type="PANTHER" id="PTHR12741">
    <property type="entry name" value="LYST-INTERACTING PROTEIN LIP5 DOPAMINE RESPONSIVE PROTEIN DRG-1"/>
    <property type="match status" value="1"/>
</dbReference>
<keyword evidence="2" id="KW-1133">Transmembrane helix</keyword>
<feature type="transmembrane region" description="Helical" evidence="2">
    <location>
        <begin position="1296"/>
        <end position="1318"/>
    </location>
</feature>
<feature type="domain" description="Glycosyl transferase 48" evidence="3">
    <location>
        <begin position="504"/>
        <end position="684"/>
    </location>
</feature>
<name>A0A2J8AA15_9CHLO</name>
<feature type="compositionally biased region" description="Gly residues" evidence="1">
    <location>
        <begin position="169"/>
        <end position="178"/>
    </location>
</feature>
<feature type="domain" description="Glycosyl transferase 48" evidence="3">
    <location>
        <begin position="803"/>
        <end position="1043"/>
    </location>
</feature>
<feature type="compositionally biased region" description="Low complexity" evidence="1">
    <location>
        <begin position="148"/>
        <end position="168"/>
    </location>
</feature>
<feature type="region of interest" description="Disordered" evidence="1">
    <location>
        <begin position="148"/>
        <end position="178"/>
    </location>
</feature>
<feature type="transmembrane region" description="Helical" evidence="2">
    <location>
        <begin position="851"/>
        <end position="876"/>
    </location>
</feature>
<feature type="domain" description="Glycosyl transferase 48" evidence="3">
    <location>
        <begin position="736"/>
        <end position="802"/>
    </location>
</feature>
<feature type="region of interest" description="Disordered" evidence="1">
    <location>
        <begin position="201"/>
        <end position="220"/>
    </location>
</feature>
<feature type="region of interest" description="Disordered" evidence="1">
    <location>
        <begin position="333"/>
        <end position="404"/>
    </location>
</feature>
<keyword evidence="2" id="KW-0812">Transmembrane</keyword>
<gene>
    <name evidence="4" type="ORF">TSOC_004042</name>
</gene>
<feature type="transmembrane region" description="Helical" evidence="2">
    <location>
        <begin position="1367"/>
        <end position="1390"/>
    </location>
</feature>
<feature type="compositionally biased region" description="Basic and acidic residues" evidence="1">
    <location>
        <begin position="374"/>
        <end position="386"/>
    </location>
</feature>
<organism evidence="4 5">
    <name type="scientific">Tetrabaena socialis</name>
    <dbReference type="NCBI Taxonomy" id="47790"/>
    <lineage>
        <taxon>Eukaryota</taxon>
        <taxon>Viridiplantae</taxon>
        <taxon>Chlorophyta</taxon>
        <taxon>core chlorophytes</taxon>
        <taxon>Chlorophyceae</taxon>
        <taxon>CS clade</taxon>
        <taxon>Chlamydomonadales</taxon>
        <taxon>Tetrabaenaceae</taxon>
        <taxon>Tetrabaena</taxon>
    </lineage>
</organism>
<evidence type="ECO:0000313" key="4">
    <source>
        <dbReference type="EMBL" id="PNH09351.1"/>
    </source>
</evidence>
<accession>A0A2J8AA15</accession>
<protein>
    <submittedName>
        <fullName evidence="4">Putative callose synthase 6</fullName>
    </submittedName>
</protein>
<keyword evidence="2" id="KW-0472">Membrane</keyword>
<evidence type="ECO:0000256" key="1">
    <source>
        <dbReference type="SAM" id="MobiDB-lite"/>
    </source>
</evidence>
<proteinExistence type="predicted"/>
<evidence type="ECO:0000313" key="5">
    <source>
        <dbReference type="Proteomes" id="UP000236333"/>
    </source>
</evidence>
<feature type="domain" description="Glycosyl transferase 48" evidence="3">
    <location>
        <begin position="1075"/>
        <end position="1184"/>
    </location>
</feature>
<comment type="caution">
    <text evidence="4">The sequence shown here is derived from an EMBL/GenBank/DDBJ whole genome shotgun (WGS) entry which is preliminary data.</text>
</comment>
<feature type="compositionally biased region" description="Low complexity" evidence="1">
    <location>
        <begin position="706"/>
        <end position="732"/>
    </location>
</feature>
<evidence type="ECO:0000259" key="3">
    <source>
        <dbReference type="Pfam" id="PF02364"/>
    </source>
</evidence>
<sequence length="1429" mass="152520">MWDAFATVWDDIVGDLRSSDIVSDEEAANLHFTRLGHAQGRHALRPVLLPAFFYAGQVQAFVDTGRLDSGAQGTILTELRSLLLWLGCELGWLAEADAGVVICTSFMQTVVDVDHANCRAHMLRAGQSLIKQLSALCAEAAEQQQLQQQQGQEQQQQHHQQQQQQQGPGNHGGGGGGAMAGELEYAAKLAAAAKLPAAKTQADARQQPASASGAAAAGGSSSNAESLVVAHAAAVASSLADVLGALGGECRAMRRAVRAGRLGGEAMAEADQLEEVVEQVLFDLSRPGVLSSGLALLASAHPPTMPSTTPTPTASSPSMAAAAASFYAASAHGARAPSSPPMPRAAAAHLTPSPPARRQTRAATSPAANAGHSSPDHLHRLPRDDNGAGAAQDGSEGLGRHPGPAAPELLRLRWRVVGVLASMLNTPATACRPASAEAQRILGFFINSLSNPQLKKPAPVCNMRSWSVLTPCYEEDVLYPLDASLVAFQLGLAPPPPSGPARLQDLLSETEDHVSLIAYLRSVFPGDWHNFLERLGTRLGGADLSRATEHDFGPAGPLFGQALDLQLWATYRGQLLGRTVRGMMCYRSAVRMLVQMEYPRPEGVSAAEYGAWVEALVDSKFQYVCACQVYGRTRKAADIHRRWLAEGVDTLCLEFPALQVAFLDSAVTASGPADYSVLITGNTRHPRAVARSALGAAAGQPQPHLGATNTASDSTNASTTSTSCSAKGGSSASCAGASATVELYRIRLPCNRYSGRGVVLGEDKPENQNHAAIFCFGEALQTIDMNQDNALAEALKMRNLLHGRDMGFDSINAFEIKISGGGGECVVSRDVARLAPRLDLARLLHFYHSGLGYYINSLLIMTAVTLNIWVIALFALARASSVQMADSEGVVRFEDSLRVEHVLSLGPLMLLPYAAQLLLEGGLLRTLATLCVQLVAGSLAFAVFRQQTTAHYFKDDMTYGGASYISTGRGFSITSSSFTTLYTNYARSHLYQGAQLLHLLLLYAAVRDCAACSYAAVTWGTWLVCFSLLLAPFWFNPLAFRADKELDPEAAPAKLVRAAARPHGSTTAQQHRRALVARTRREVPVALVGFREWIFSGVSGALGTFGAACEFAFGTIVQRTMSYPGRVRMHYGHPDVFNKLHIMTRGGVSKATRQLHISEDVFGGFNHTLRGGQIKYKEYISCGNSWKSVLPPRARTRLPNPPLLPCTKQLEKVRNERGAATDMALAVATRLCEEVLPRLLMTAAAASRLDLRLRAGPPAVRSPLLLFGAATALLWAGAGLSWALRRRLAARGAGRLWRIFVVASCACAAALLVCYSVFAARLFHGPPLSSLALLLYANAQLLLAVHRGVEHLAPRSAGGMSLVDAGYWATDALAGTLLLCLVTLLAWLGFVSRLQTRLLFNATFADSIRRGKLVGGKGCPEKTLPSSPS</sequence>
<feature type="transmembrane region" description="Helical" evidence="2">
    <location>
        <begin position="897"/>
        <end position="915"/>
    </location>
</feature>
<feature type="region of interest" description="Disordered" evidence="1">
    <location>
        <begin position="698"/>
        <end position="732"/>
    </location>
</feature>
<feature type="transmembrane region" description="Helical" evidence="2">
    <location>
        <begin position="1011"/>
        <end position="1035"/>
    </location>
</feature>
<evidence type="ECO:0000256" key="2">
    <source>
        <dbReference type="SAM" id="Phobius"/>
    </source>
</evidence>
<keyword evidence="5" id="KW-1185">Reference proteome</keyword>
<dbReference type="Pfam" id="PF02364">
    <property type="entry name" value="Glucan_synthase"/>
    <property type="match status" value="4"/>
</dbReference>
<dbReference type="PANTHER" id="PTHR12741:SF48">
    <property type="entry name" value="1,3-BETA-GLUCAN SYNTHASE COMPONENT FKS1-RELATED"/>
    <property type="match status" value="1"/>
</dbReference>
<dbReference type="GO" id="GO:0000148">
    <property type="term" value="C:1,3-beta-D-glucan synthase complex"/>
    <property type="evidence" value="ECO:0007669"/>
    <property type="project" value="InterPro"/>
</dbReference>
<reference evidence="4 5" key="1">
    <citation type="journal article" date="2017" name="Mol. Biol. Evol.">
        <title>The 4-celled Tetrabaena socialis nuclear genome reveals the essential components for genetic control of cell number at the origin of multicellularity in the volvocine lineage.</title>
        <authorList>
            <person name="Featherston J."/>
            <person name="Arakaki Y."/>
            <person name="Hanschen E.R."/>
            <person name="Ferris P.J."/>
            <person name="Michod R.E."/>
            <person name="Olson B.J.S.C."/>
            <person name="Nozaki H."/>
            <person name="Durand P.M."/>
        </authorList>
    </citation>
    <scope>NUCLEOTIDE SEQUENCE [LARGE SCALE GENOMIC DNA]</scope>
    <source>
        <strain evidence="4 5">NIES-571</strain>
    </source>
</reference>
<dbReference type="InterPro" id="IPR003440">
    <property type="entry name" value="Glyco_trans_48_dom"/>
</dbReference>
<feature type="transmembrane region" description="Helical" evidence="2">
    <location>
        <begin position="1264"/>
        <end position="1284"/>
    </location>
</feature>